<dbReference type="Proteomes" id="UP001556692">
    <property type="component" value="Unassembled WGS sequence"/>
</dbReference>
<dbReference type="RefSeq" id="WP_367957181.1">
    <property type="nucleotide sequence ID" value="NZ_JBDPGJ010000008.1"/>
</dbReference>
<comment type="caution">
    <text evidence="1">The sequence shown here is derived from an EMBL/GenBank/DDBJ whole genome shotgun (WGS) entry which is preliminary data.</text>
</comment>
<evidence type="ECO:0000313" key="2">
    <source>
        <dbReference type="Proteomes" id="UP001556692"/>
    </source>
</evidence>
<dbReference type="EMBL" id="JBDPGJ010000008">
    <property type="protein sequence ID" value="MEX0409330.1"/>
    <property type="molecule type" value="Genomic_DNA"/>
</dbReference>
<gene>
    <name evidence="1" type="ORF">ABGN05_27180</name>
</gene>
<proteinExistence type="predicted"/>
<keyword evidence="2" id="KW-1185">Reference proteome</keyword>
<sequence>MDWKHDPTMSGADYLALARKRARNNKVRYDLAWMLQRDHFDYGIHRAYVGELLDPQNWNANFLAQGRKPRVFIDAYRNMRGNVEVRSIGGQCGIYFQADFTPSFINHATSGAYGGYRSPGEIMWIKDFDLLRMLAIDQRDPVAKALLFGLKARLDELIAEISSVLDVVGAMPLEFEYQGKNVSKAEFVPTISQEQIDAIRIDLWGY</sequence>
<reference evidence="1 2" key="1">
    <citation type="submission" date="2024-05" db="EMBL/GenBank/DDBJ databases">
        <authorList>
            <person name="Jiang F."/>
        </authorList>
    </citation>
    <scope>NUCLEOTIDE SEQUENCE [LARGE SCALE GENOMIC DNA]</scope>
    <source>
        <strain evidence="1 2">LZ166</strain>
    </source>
</reference>
<evidence type="ECO:0000313" key="1">
    <source>
        <dbReference type="EMBL" id="MEX0409330.1"/>
    </source>
</evidence>
<accession>A0ABV3SSR7</accession>
<name>A0ABV3SSR7_9HYPH</name>
<protein>
    <submittedName>
        <fullName evidence="1">Uncharacterized protein</fullName>
    </submittedName>
</protein>
<organism evidence="1 2">
    <name type="scientific">Aquibium pacificus</name>
    <dbReference type="NCBI Taxonomy" id="3153579"/>
    <lineage>
        <taxon>Bacteria</taxon>
        <taxon>Pseudomonadati</taxon>
        <taxon>Pseudomonadota</taxon>
        <taxon>Alphaproteobacteria</taxon>
        <taxon>Hyphomicrobiales</taxon>
        <taxon>Phyllobacteriaceae</taxon>
        <taxon>Aquibium</taxon>
    </lineage>
</organism>